<feature type="domain" description="Myb-like" evidence="2">
    <location>
        <begin position="81"/>
        <end position="131"/>
    </location>
</feature>
<dbReference type="SMART" id="SM00717">
    <property type="entry name" value="SANT"/>
    <property type="match status" value="2"/>
</dbReference>
<dbReference type="PANTHER" id="PTHR45614:SF253">
    <property type="entry name" value="CHROMOSOME UNDETERMINED SCAFFOLD_38, WHOLE GENOME SHOTGUN SEQUENCE"/>
    <property type="match status" value="1"/>
</dbReference>
<feature type="domain" description="HTH myb-type" evidence="4">
    <location>
        <begin position="84"/>
        <end position="135"/>
    </location>
</feature>
<evidence type="ECO:0000313" key="6">
    <source>
        <dbReference type="Proteomes" id="UP001470230"/>
    </source>
</evidence>
<dbReference type="Gene3D" id="1.10.10.60">
    <property type="entry name" value="Homeodomain-like"/>
    <property type="match status" value="2"/>
</dbReference>
<dbReference type="EMBL" id="JAPFFF010000013">
    <property type="protein sequence ID" value="KAK8871807.1"/>
    <property type="molecule type" value="Genomic_DNA"/>
</dbReference>
<proteinExistence type="predicted"/>
<name>A0ABR2J3E8_9EUKA</name>
<dbReference type="InterPro" id="IPR050560">
    <property type="entry name" value="MYB_TF"/>
</dbReference>
<comment type="caution">
    <text evidence="5">The sequence shown here is derived from an EMBL/GenBank/DDBJ whole genome shotgun (WGS) entry which is preliminary data.</text>
</comment>
<evidence type="ECO:0000259" key="2">
    <source>
        <dbReference type="PROSITE" id="PS50090"/>
    </source>
</evidence>
<feature type="domain" description="SANT" evidence="3">
    <location>
        <begin position="53"/>
        <end position="82"/>
    </location>
</feature>
<feature type="domain" description="Myb-like" evidence="2">
    <location>
        <begin position="25"/>
        <end position="79"/>
    </location>
</feature>
<dbReference type="Pfam" id="PF00249">
    <property type="entry name" value="Myb_DNA-binding"/>
    <property type="match status" value="1"/>
</dbReference>
<gene>
    <name evidence="5" type="ORF">M9Y10_007550</name>
</gene>
<feature type="region of interest" description="Disordered" evidence="1">
    <location>
        <begin position="1"/>
        <end position="28"/>
    </location>
</feature>
<dbReference type="Pfam" id="PF13921">
    <property type="entry name" value="Myb_DNA-bind_6"/>
    <property type="match status" value="1"/>
</dbReference>
<reference evidence="5 6" key="1">
    <citation type="submission" date="2024-04" db="EMBL/GenBank/DDBJ databases">
        <title>Tritrichomonas musculus Genome.</title>
        <authorList>
            <person name="Alves-Ferreira E."/>
            <person name="Grigg M."/>
            <person name="Lorenzi H."/>
            <person name="Galac M."/>
        </authorList>
    </citation>
    <scope>NUCLEOTIDE SEQUENCE [LARGE SCALE GENOMIC DNA]</scope>
    <source>
        <strain evidence="5 6">EAF2021</strain>
    </source>
</reference>
<dbReference type="SUPFAM" id="SSF46689">
    <property type="entry name" value="Homeodomain-like"/>
    <property type="match status" value="1"/>
</dbReference>
<dbReference type="PROSITE" id="PS51294">
    <property type="entry name" value="HTH_MYB"/>
    <property type="match status" value="2"/>
</dbReference>
<evidence type="ECO:0008006" key="7">
    <source>
        <dbReference type="Google" id="ProtNLM"/>
    </source>
</evidence>
<dbReference type="CDD" id="cd00167">
    <property type="entry name" value="SANT"/>
    <property type="match status" value="2"/>
</dbReference>
<evidence type="ECO:0000259" key="3">
    <source>
        <dbReference type="PROSITE" id="PS51293"/>
    </source>
</evidence>
<dbReference type="InterPro" id="IPR017884">
    <property type="entry name" value="SANT_dom"/>
</dbReference>
<dbReference type="InterPro" id="IPR009057">
    <property type="entry name" value="Homeodomain-like_sf"/>
</dbReference>
<dbReference type="PROSITE" id="PS50090">
    <property type="entry name" value="MYB_LIKE"/>
    <property type="match status" value="2"/>
</dbReference>
<accession>A0ABR2J3E8</accession>
<organism evidence="5 6">
    <name type="scientific">Tritrichomonas musculus</name>
    <dbReference type="NCBI Taxonomy" id="1915356"/>
    <lineage>
        <taxon>Eukaryota</taxon>
        <taxon>Metamonada</taxon>
        <taxon>Parabasalia</taxon>
        <taxon>Tritrichomonadida</taxon>
        <taxon>Tritrichomonadidae</taxon>
        <taxon>Tritrichomonas</taxon>
    </lineage>
</organism>
<dbReference type="Proteomes" id="UP001470230">
    <property type="component" value="Unassembled WGS sequence"/>
</dbReference>
<dbReference type="PROSITE" id="PS51293">
    <property type="entry name" value="SANT"/>
    <property type="match status" value="1"/>
</dbReference>
<dbReference type="InterPro" id="IPR001005">
    <property type="entry name" value="SANT/Myb"/>
</dbReference>
<dbReference type="InterPro" id="IPR017930">
    <property type="entry name" value="Myb_dom"/>
</dbReference>
<feature type="domain" description="HTH myb-type" evidence="4">
    <location>
        <begin position="25"/>
        <end position="83"/>
    </location>
</feature>
<keyword evidence="6" id="KW-1185">Reference proteome</keyword>
<sequence length="201" mass="23973">MFTKSPPSMNQNIVSPSNQNLSQQTKRRTRIPFTKEEDEQLLQLVQYFGVNDKNNWYFIASHINGRSPRQCRERYQLFLSDNIRKKAKWTKEEDELLISKYKVYGPHWKQLEKFFVGRTSYNIKNRFISLNRRINITCQNEESGNKNIDVYESPTIKKEITQNTNLSFNTDYSSVINESDFDFDLDFFPLLDGNEQYTMFD</sequence>
<evidence type="ECO:0000259" key="4">
    <source>
        <dbReference type="PROSITE" id="PS51294"/>
    </source>
</evidence>
<feature type="compositionally biased region" description="Polar residues" evidence="1">
    <location>
        <begin position="1"/>
        <end position="24"/>
    </location>
</feature>
<protein>
    <recommendedName>
        <fullName evidence="7">Myb-like DNA-binding domain containing protein</fullName>
    </recommendedName>
</protein>
<dbReference type="PANTHER" id="PTHR45614">
    <property type="entry name" value="MYB PROTEIN-RELATED"/>
    <property type="match status" value="1"/>
</dbReference>
<evidence type="ECO:0000256" key="1">
    <source>
        <dbReference type="SAM" id="MobiDB-lite"/>
    </source>
</evidence>
<evidence type="ECO:0000313" key="5">
    <source>
        <dbReference type="EMBL" id="KAK8871807.1"/>
    </source>
</evidence>